<keyword evidence="7" id="KW-1185">Reference proteome</keyword>
<feature type="domain" description="ANTAR" evidence="5">
    <location>
        <begin position="170"/>
        <end position="231"/>
    </location>
</feature>
<proteinExistence type="predicted"/>
<dbReference type="InterPro" id="IPR029016">
    <property type="entry name" value="GAF-like_dom_sf"/>
</dbReference>
<evidence type="ECO:0000256" key="2">
    <source>
        <dbReference type="ARBA" id="ARBA00022777"/>
    </source>
</evidence>
<dbReference type="PIRSF" id="PIRSF036625">
    <property type="entry name" value="GAF_ANTAR"/>
    <property type="match status" value="1"/>
</dbReference>
<keyword evidence="3" id="KW-0805">Transcription regulation</keyword>
<evidence type="ECO:0000256" key="3">
    <source>
        <dbReference type="ARBA" id="ARBA00023015"/>
    </source>
</evidence>
<reference evidence="6 7" key="1">
    <citation type="journal article" date="2019" name="Int. J. Syst. Evol. Microbiol.">
        <title>The Global Catalogue of Microorganisms (GCM) 10K type strain sequencing project: providing services to taxonomists for standard genome sequencing and annotation.</title>
        <authorList>
            <consortium name="The Broad Institute Genomics Platform"/>
            <consortium name="The Broad Institute Genome Sequencing Center for Infectious Disease"/>
            <person name="Wu L."/>
            <person name="Ma J."/>
        </authorList>
    </citation>
    <scope>NUCLEOTIDE SEQUENCE [LARGE SCALE GENOMIC DNA]</scope>
    <source>
        <strain evidence="6 7">JCM 14902</strain>
    </source>
</reference>
<evidence type="ECO:0000256" key="1">
    <source>
        <dbReference type="ARBA" id="ARBA00022679"/>
    </source>
</evidence>
<dbReference type="SMART" id="SM00065">
    <property type="entry name" value="GAF"/>
    <property type="match status" value="1"/>
</dbReference>
<dbReference type="SUPFAM" id="SSF52172">
    <property type="entry name" value="CheY-like"/>
    <property type="match status" value="1"/>
</dbReference>
<dbReference type="InterPro" id="IPR012074">
    <property type="entry name" value="GAF_ANTAR"/>
</dbReference>
<dbReference type="InterPro" id="IPR011006">
    <property type="entry name" value="CheY-like_superfamily"/>
</dbReference>
<sequence>MTETTRDARLLQTFAMLADTLVDDYDIVELLQSLVDACRDLLSTTAAGILLADGHGDLELVVSTSEASRLVEIMQLAAQAGPCIESYRTGRAVSVPSVVDAPAEWAAFRDSALGQGFASVDAIPLRLRDETIGTLNLLRSEPGTMTDLDATAARAFADVATIGILHERSLRESEVLSEQLQLALRTRVVIEQAKGVVAFTNNVPIDEAFDLIRAYARSHQMPLSDVAARLVRRELTLASPA</sequence>
<keyword evidence="4" id="KW-0804">Transcription</keyword>
<evidence type="ECO:0000256" key="4">
    <source>
        <dbReference type="ARBA" id="ARBA00023163"/>
    </source>
</evidence>
<dbReference type="Gene3D" id="3.30.450.40">
    <property type="match status" value="1"/>
</dbReference>
<dbReference type="Proteomes" id="UP001500326">
    <property type="component" value="Unassembled WGS sequence"/>
</dbReference>
<gene>
    <name evidence="6" type="ORF">GCM10009777_13980</name>
</gene>
<dbReference type="Gene3D" id="1.10.10.10">
    <property type="entry name" value="Winged helix-like DNA-binding domain superfamily/Winged helix DNA-binding domain"/>
    <property type="match status" value="1"/>
</dbReference>
<evidence type="ECO:0000313" key="6">
    <source>
        <dbReference type="EMBL" id="GAA1981612.1"/>
    </source>
</evidence>
<dbReference type="SMART" id="SM01012">
    <property type="entry name" value="ANTAR"/>
    <property type="match status" value="1"/>
</dbReference>
<dbReference type="RefSeq" id="WP_344059851.1">
    <property type="nucleotide sequence ID" value="NZ_BAAAOH010000001.1"/>
</dbReference>
<organism evidence="6 7">
    <name type="scientific">Microbacterium pumilum</name>
    <dbReference type="NCBI Taxonomy" id="344165"/>
    <lineage>
        <taxon>Bacteria</taxon>
        <taxon>Bacillati</taxon>
        <taxon>Actinomycetota</taxon>
        <taxon>Actinomycetes</taxon>
        <taxon>Micrococcales</taxon>
        <taxon>Microbacteriaceae</taxon>
        <taxon>Microbacterium</taxon>
    </lineage>
</organism>
<accession>A0ABN2S7A5</accession>
<name>A0ABN2S7A5_9MICO</name>
<dbReference type="PROSITE" id="PS50921">
    <property type="entry name" value="ANTAR"/>
    <property type="match status" value="1"/>
</dbReference>
<keyword evidence="1" id="KW-0808">Transferase</keyword>
<dbReference type="Pfam" id="PF13185">
    <property type="entry name" value="GAF_2"/>
    <property type="match status" value="1"/>
</dbReference>
<keyword evidence="2" id="KW-0418">Kinase</keyword>
<dbReference type="InterPro" id="IPR003018">
    <property type="entry name" value="GAF"/>
</dbReference>
<evidence type="ECO:0000313" key="7">
    <source>
        <dbReference type="Proteomes" id="UP001500326"/>
    </source>
</evidence>
<comment type="caution">
    <text evidence="6">The sequence shown here is derived from an EMBL/GenBank/DDBJ whole genome shotgun (WGS) entry which is preliminary data.</text>
</comment>
<evidence type="ECO:0000259" key="5">
    <source>
        <dbReference type="PROSITE" id="PS50921"/>
    </source>
</evidence>
<protein>
    <submittedName>
        <fullName evidence="6">GAF and ANTAR domain-containing protein</fullName>
    </submittedName>
</protein>
<dbReference type="EMBL" id="BAAAOH010000001">
    <property type="protein sequence ID" value="GAA1981612.1"/>
    <property type="molecule type" value="Genomic_DNA"/>
</dbReference>
<dbReference type="SUPFAM" id="SSF55781">
    <property type="entry name" value="GAF domain-like"/>
    <property type="match status" value="1"/>
</dbReference>
<dbReference type="InterPro" id="IPR036388">
    <property type="entry name" value="WH-like_DNA-bd_sf"/>
</dbReference>
<dbReference type="Pfam" id="PF03861">
    <property type="entry name" value="ANTAR"/>
    <property type="match status" value="1"/>
</dbReference>
<dbReference type="InterPro" id="IPR005561">
    <property type="entry name" value="ANTAR"/>
</dbReference>